<evidence type="ECO:0000313" key="4">
    <source>
        <dbReference type="EMBL" id="RRJ31190.1"/>
    </source>
</evidence>
<dbReference type="PANTHER" id="PTHR43877">
    <property type="entry name" value="AMINOALKYLPHOSPHONATE N-ACETYLTRANSFERASE-RELATED-RELATED"/>
    <property type="match status" value="1"/>
</dbReference>
<reference evidence="4 5" key="1">
    <citation type="submission" date="2018-11" db="EMBL/GenBank/DDBJ databases">
        <title>Taxonoimc description of Halomarina strain SPP-AMP-1.</title>
        <authorList>
            <person name="Pal Y."/>
            <person name="Srinivasana K."/>
            <person name="Verma A."/>
            <person name="Kumar P."/>
        </authorList>
    </citation>
    <scope>NUCLEOTIDE SEQUENCE [LARGE SCALE GENOMIC DNA]</scope>
    <source>
        <strain evidence="4 5">SPP-AMP-1</strain>
    </source>
</reference>
<feature type="domain" description="N-acetyltransferase" evidence="3">
    <location>
        <begin position="1"/>
        <end position="138"/>
    </location>
</feature>
<dbReference type="OrthoDB" id="11996at2157"/>
<dbReference type="PANTHER" id="PTHR43877:SF2">
    <property type="entry name" value="AMINOALKYLPHOSPHONATE N-ACETYLTRANSFERASE-RELATED"/>
    <property type="match status" value="1"/>
</dbReference>
<proteinExistence type="predicted"/>
<dbReference type="SUPFAM" id="SSF55729">
    <property type="entry name" value="Acyl-CoA N-acyltransferases (Nat)"/>
    <property type="match status" value="1"/>
</dbReference>
<dbReference type="CDD" id="cd04301">
    <property type="entry name" value="NAT_SF"/>
    <property type="match status" value="1"/>
</dbReference>
<name>A0A3P3REL9_9EURY</name>
<dbReference type="Proteomes" id="UP000282322">
    <property type="component" value="Unassembled WGS sequence"/>
</dbReference>
<dbReference type="InterPro" id="IPR000182">
    <property type="entry name" value="GNAT_dom"/>
</dbReference>
<organism evidence="4 5">
    <name type="scientific">Halocatena pleomorpha</name>
    <dbReference type="NCBI Taxonomy" id="1785090"/>
    <lineage>
        <taxon>Archaea</taxon>
        <taxon>Methanobacteriati</taxon>
        <taxon>Methanobacteriota</taxon>
        <taxon>Stenosarchaea group</taxon>
        <taxon>Halobacteria</taxon>
        <taxon>Halobacteriales</taxon>
        <taxon>Natronomonadaceae</taxon>
        <taxon>Halocatena</taxon>
    </lineage>
</organism>
<evidence type="ECO:0000313" key="5">
    <source>
        <dbReference type="Proteomes" id="UP000282322"/>
    </source>
</evidence>
<gene>
    <name evidence="4" type="ORF">EIK79_07950</name>
</gene>
<dbReference type="GO" id="GO:0016747">
    <property type="term" value="F:acyltransferase activity, transferring groups other than amino-acyl groups"/>
    <property type="evidence" value="ECO:0007669"/>
    <property type="project" value="InterPro"/>
</dbReference>
<dbReference type="EMBL" id="RRCH01000016">
    <property type="protein sequence ID" value="RRJ31190.1"/>
    <property type="molecule type" value="Genomic_DNA"/>
</dbReference>
<dbReference type="PROSITE" id="PS51186">
    <property type="entry name" value="GNAT"/>
    <property type="match status" value="1"/>
</dbReference>
<accession>A0A3P3REL9</accession>
<dbReference type="AlphaFoldDB" id="A0A3P3REL9"/>
<keyword evidence="2" id="KW-0012">Acyltransferase</keyword>
<dbReference type="InterPro" id="IPR016181">
    <property type="entry name" value="Acyl_CoA_acyltransferase"/>
</dbReference>
<dbReference type="InterPro" id="IPR050832">
    <property type="entry name" value="Bact_Acetyltransf"/>
</dbReference>
<keyword evidence="1" id="KW-0808">Transferase</keyword>
<keyword evidence="5" id="KW-1185">Reference proteome</keyword>
<evidence type="ECO:0000256" key="1">
    <source>
        <dbReference type="ARBA" id="ARBA00022679"/>
    </source>
</evidence>
<dbReference type="Pfam" id="PF00583">
    <property type="entry name" value="Acetyltransf_1"/>
    <property type="match status" value="1"/>
</dbReference>
<evidence type="ECO:0000259" key="3">
    <source>
        <dbReference type="PROSITE" id="PS51186"/>
    </source>
</evidence>
<sequence>MTIRELQTNEEYEEAVRILEQLWTDAEDEFIRSWADEAGYRLFGLYENETLLAVANCSVQRVLHHQRHAWIHDLVVDETHRSAGYGTRLLSFVEQWARDHDCAYVALAGTLDNEMAHQFYESNGMNRWGYVFEREIDT</sequence>
<comment type="caution">
    <text evidence="4">The sequence shown here is derived from an EMBL/GenBank/DDBJ whole genome shotgun (WGS) entry which is preliminary data.</text>
</comment>
<dbReference type="Gene3D" id="3.40.630.30">
    <property type="match status" value="1"/>
</dbReference>
<evidence type="ECO:0000256" key="2">
    <source>
        <dbReference type="ARBA" id="ARBA00023315"/>
    </source>
</evidence>
<protein>
    <submittedName>
        <fullName evidence="4">GNAT family N-acetyltransferase</fullName>
    </submittedName>
</protein>